<dbReference type="Proteomes" id="UP000823661">
    <property type="component" value="Unassembled WGS sequence"/>
</dbReference>
<dbReference type="InterPro" id="IPR045957">
    <property type="entry name" value="DUF6377"/>
</dbReference>
<evidence type="ECO:0000313" key="4">
    <source>
        <dbReference type="Proteomes" id="UP000823661"/>
    </source>
</evidence>
<dbReference type="EMBL" id="JADIMI010000083">
    <property type="protein sequence ID" value="MBO8452957.1"/>
    <property type="molecule type" value="Genomic_DNA"/>
</dbReference>
<comment type="caution">
    <text evidence="3">The sequence shown here is derived from an EMBL/GenBank/DDBJ whole genome shotgun (WGS) entry which is preliminary data.</text>
</comment>
<dbReference type="AlphaFoldDB" id="A0A9D9HIZ3"/>
<sequence>MKKADHIICRRVCTVALLLSVMPAVSLLSSCSRGDDTEKLLGRLDSALEMHRSYDKYFKDRVDLMKRILEDNNDSLRRYSLAREIADEYMAYNLDSAVTYILECRQIAAGLDDRYRIIESDLALAYEYAMTGYHTEASELLGRYKEWNVPVELKRQYFYVCHVLAGEMMAYTNTVESYRDKITARDRYRYLSLSLTPENTYMWYRLKLEEYEENGDRDSMLVCASAMVGLSEENTRQYATATYFYQYSLDPDDPERIDWLVRSAIADVMCATKDYASLNDLACILFDRGDIDRAFRYLADYSIRDAIFFNGKLRPWQIAQIFPEIERAYQQKSDNQRKVMVIMMIVVSALAGILVLLLLFIFKRQQLLDETRMKLSQSYIKIEDQNRDLMNVNRKITALNSSLTEADKVKQEYIAQFLSILSENINTTRQYKNHVLKYIRRGATADLVSEIESLPPIDEDIDEFYKMFDSTFVNLYPDFIDRFNSLLQEGAGIYPRGDDILSPELRIFALVKMGITDSSRIASLLHYSANTIYNYRAKVRSKAKGSKEEFDKAVRSL</sequence>
<protein>
    <recommendedName>
        <fullName evidence="2">DUF6377 domain-containing protein</fullName>
    </recommendedName>
</protein>
<reference evidence="3" key="2">
    <citation type="journal article" date="2021" name="PeerJ">
        <title>Extensive microbial diversity within the chicken gut microbiome revealed by metagenomics and culture.</title>
        <authorList>
            <person name="Gilroy R."/>
            <person name="Ravi A."/>
            <person name="Getino M."/>
            <person name="Pursley I."/>
            <person name="Horton D.L."/>
            <person name="Alikhan N.F."/>
            <person name="Baker D."/>
            <person name="Gharbi K."/>
            <person name="Hall N."/>
            <person name="Watson M."/>
            <person name="Adriaenssens E.M."/>
            <person name="Foster-Nyarko E."/>
            <person name="Jarju S."/>
            <person name="Secka A."/>
            <person name="Antonio M."/>
            <person name="Oren A."/>
            <person name="Chaudhuri R.R."/>
            <person name="La Ragione R."/>
            <person name="Hildebrand F."/>
            <person name="Pallen M.J."/>
        </authorList>
    </citation>
    <scope>NUCLEOTIDE SEQUENCE</scope>
    <source>
        <strain evidence="3">B1-20833</strain>
    </source>
</reference>
<dbReference type="PROSITE" id="PS51257">
    <property type="entry name" value="PROKAR_LIPOPROTEIN"/>
    <property type="match status" value="1"/>
</dbReference>
<keyword evidence="1" id="KW-1133">Transmembrane helix</keyword>
<reference evidence="3" key="1">
    <citation type="submission" date="2020-10" db="EMBL/GenBank/DDBJ databases">
        <authorList>
            <person name="Gilroy R."/>
        </authorList>
    </citation>
    <scope>NUCLEOTIDE SEQUENCE</scope>
    <source>
        <strain evidence="3">B1-20833</strain>
    </source>
</reference>
<keyword evidence="1" id="KW-0472">Membrane</keyword>
<proteinExistence type="predicted"/>
<evidence type="ECO:0000259" key="2">
    <source>
        <dbReference type="Pfam" id="PF19904"/>
    </source>
</evidence>
<evidence type="ECO:0000256" key="1">
    <source>
        <dbReference type="SAM" id="Phobius"/>
    </source>
</evidence>
<gene>
    <name evidence="3" type="ORF">IAC06_08790</name>
</gene>
<feature type="domain" description="DUF6377" evidence="2">
    <location>
        <begin position="267"/>
        <end position="522"/>
    </location>
</feature>
<dbReference type="Pfam" id="PF19904">
    <property type="entry name" value="DUF6377"/>
    <property type="match status" value="1"/>
</dbReference>
<evidence type="ECO:0000313" key="3">
    <source>
        <dbReference type="EMBL" id="MBO8452957.1"/>
    </source>
</evidence>
<accession>A0A9D9HIZ3</accession>
<feature type="transmembrane region" description="Helical" evidence="1">
    <location>
        <begin position="339"/>
        <end position="362"/>
    </location>
</feature>
<organism evidence="3 4">
    <name type="scientific">Candidatus Cryptobacteroides intestinavium</name>
    <dbReference type="NCBI Taxonomy" id="2840766"/>
    <lineage>
        <taxon>Bacteria</taxon>
        <taxon>Pseudomonadati</taxon>
        <taxon>Bacteroidota</taxon>
        <taxon>Bacteroidia</taxon>
        <taxon>Bacteroidales</taxon>
        <taxon>Candidatus Cryptobacteroides</taxon>
    </lineage>
</organism>
<keyword evidence="1" id="KW-0812">Transmembrane</keyword>
<name>A0A9D9HIZ3_9BACT</name>